<evidence type="ECO:0000256" key="2">
    <source>
        <dbReference type="ARBA" id="ARBA00022692"/>
    </source>
</evidence>
<evidence type="ECO:0000256" key="3">
    <source>
        <dbReference type="ARBA" id="ARBA00022989"/>
    </source>
</evidence>
<keyword evidence="2 5" id="KW-0812">Transmembrane</keyword>
<evidence type="ECO:0000256" key="5">
    <source>
        <dbReference type="SAM" id="Phobius"/>
    </source>
</evidence>
<dbReference type="Proteomes" id="UP000260812">
    <property type="component" value="Unassembled WGS sequence"/>
</dbReference>
<dbReference type="InterPro" id="IPR011527">
    <property type="entry name" value="ABC1_TM_dom"/>
</dbReference>
<evidence type="ECO:0000256" key="1">
    <source>
        <dbReference type="ARBA" id="ARBA00004651"/>
    </source>
</evidence>
<evidence type="ECO:0000313" key="8">
    <source>
        <dbReference type="Proteomes" id="UP000260812"/>
    </source>
</evidence>
<feature type="transmembrane region" description="Helical" evidence="5">
    <location>
        <begin position="240"/>
        <end position="261"/>
    </location>
</feature>
<evidence type="ECO:0000313" key="7">
    <source>
        <dbReference type="EMBL" id="RGE61010.1"/>
    </source>
</evidence>
<keyword evidence="7" id="KW-0067">ATP-binding</keyword>
<dbReference type="InterPro" id="IPR036640">
    <property type="entry name" value="ABC1_TM_sf"/>
</dbReference>
<feature type="transmembrane region" description="Helical" evidence="5">
    <location>
        <begin position="133"/>
        <end position="152"/>
    </location>
</feature>
<dbReference type="SUPFAM" id="SSF90123">
    <property type="entry name" value="ABC transporter transmembrane region"/>
    <property type="match status" value="1"/>
</dbReference>
<dbReference type="RefSeq" id="WP_117544517.1">
    <property type="nucleotide sequence ID" value="NZ_QVLV01000006.1"/>
</dbReference>
<dbReference type="InterPro" id="IPR039421">
    <property type="entry name" value="Type_1_exporter"/>
</dbReference>
<dbReference type="PROSITE" id="PS50929">
    <property type="entry name" value="ABC_TM1F"/>
    <property type="match status" value="1"/>
</dbReference>
<evidence type="ECO:0000259" key="6">
    <source>
        <dbReference type="PROSITE" id="PS50929"/>
    </source>
</evidence>
<accession>A0A3E3I5W8</accession>
<dbReference type="EMBL" id="QVLV01000006">
    <property type="protein sequence ID" value="RGE61010.1"/>
    <property type="molecule type" value="Genomic_DNA"/>
</dbReference>
<keyword evidence="7" id="KW-0547">Nucleotide-binding</keyword>
<keyword evidence="8" id="KW-1185">Reference proteome</keyword>
<comment type="caution">
    <text evidence="7">The sequence shown here is derived from an EMBL/GenBank/DDBJ whole genome shotgun (WGS) entry which is preliminary data.</text>
</comment>
<comment type="subcellular location">
    <subcellularLocation>
        <location evidence="1">Cell membrane</location>
        <topology evidence="1">Multi-pass membrane protein</topology>
    </subcellularLocation>
</comment>
<evidence type="ECO:0000256" key="4">
    <source>
        <dbReference type="ARBA" id="ARBA00023136"/>
    </source>
</evidence>
<protein>
    <submittedName>
        <fullName evidence="7">ABC transporter ATP-binding protein</fullName>
    </submittedName>
</protein>
<sequence length="322" mass="35875">MIRQMRKLLAAVGGTGVFAVLVILRSPFDTVYMLVQAIFFERAFRAVSCSDMAMLSDACIRFGIAACLLFLYNGTVWSRYAGFSVRTEARVREKLFHSMLQLSMEKMEALSYGEWQTRINGDVRLGLHKPMQFPHAANALVSITVSFFLLLYVNWNAALLVVLSVLPHVWLNQMLVARKAAALRKRSQEAAAENLSDMNLFIVCADTAKLYDACGFLGRRFQKSSRALMRNNFKIHFRKALGNAMVPLFSLGGYLLLLYVGSGLIAAGRLDFGGLTALMQYRGGFLKGIFMLIACIVSMKEGMAGIRRVNETIDMGNSSKEN</sequence>
<dbReference type="Gene3D" id="1.20.1560.10">
    <property type="entry name" value="ABC transporter type 1, transmembrane domain"/>
    <property type="match status" value="1"/>
</dbReference>
<dbReference type="GeneID" id="97987339"/>
<dbReference type="Pfam" id="PF00664">
    <property type="entry name" value="ABC_membrane"/>
    <property type="match status" value="1"/>
</dbReference>
<feature type="transmembrane region" description="Helical" evidence="5">
    <location>
        <begin position="52"/>
        <end position="72"/>
    </location>
</feature>
<proteinExistence type="predicted"/>
<name>A0A3E3I5W8_9FIRM</name>
<gene>
    <name evidence="7" type="ORF">DXC51_10740</name>
</gene>
<reference evidence="7 8" key="1">
    <citation type="submission" date="2018-08" db="EMBL/GenBank/DDBJ databases">
        <title>A genome reference for cultivated species of the human gut microbiota.</title>
        <authorList>
            <person name="Zou Y."/>
            <person name="Xue W."/>
            <person name="Luo G."/>
        </authorList>
    </citation>
    <scope>NUCLEOTIDE SEQUENCE [LARGE SCALE GENOMIC DNA]</scope>
    <source>
        <strain evidence="7 8">TF05-5AC</strain>
    </source>
</reference>
<dbReference type="GO" id="GO:0140359">
    <property type="term" value="F:ABC-type transporter activity"/>
    <property type="evidence" value="ECO:0007669"/>
    <property type="project" value="InterPro"/>
</dbReference>
<keyword evidence="3 5" id="KW-1133">Transmembrane helix</keyword>
<dbReference type="GO" id="GO:0005524">
    <property type="term" value="F:ATP binding"/>
    <property type="evidence" value="ECO:0007669"/>
    <property type="project" value="UniProtKB-KW"/>
</dbReference>
<dbReference type="GO" id="GO:0005886">
    <property type="term" value="C:plasma membrane"/>
    <property type="evidence" value="ECO:0007669"/>
    <property type="project" value="UniProtKB-SubCell"/>
</dbReference>
<feature type="transmembrane region" description="Helical" evidence="5">
    <location>
        <begin position="158"/>
        <end position="177"/>
    </location>
</feature>
<keyword evidence="4 5" id="KW-0472">Membrane</keyword>
<organism evidence="7 8">
    <name type="scientific">Eisenbergiella massiliensis</name>
    <dbReference type="NCBI Taxonomy" id="1720294"/>
    <lineage>
        <taxon>Bacteria</taxon>
        <taxon>Bacillati</taxon>
        <taxon>Bacillota</taxon>
        <taxon>Clostridia</taxon>
        <taxon>Lachnospirales</taxon>
        <taxon>Lachnospiraceae</taxon>
        <taxon>Eisenbergiella</taxon>
    </lineage>
</organism>
<dbReference type="AlphaFoldDB" id="A0A3E3I5W8"/>
<dbReference type="PANTHER" id="PTHR43394">
    <property type="entry name" value="ATP-DEPENDENT PERMEASE MDL1, MITOCHONDRIAL"/>
    <property type="match status" value="1"/>
</dbReference>
<feature type="transmembrane region" description="Helical" evidence="5">
    <location>
        <begin position="281"/>
        <end position="299"/>
    </location>
</feature>
<feature type="domain" description="ABC transmembrane type-1" evidence="6">
    <location>
        <begin position="33"/>
        <end position="301"/>
    </location>
</feature>